<comment type="caution">
    <text evidence="1">The sequence shown here is derived from an EMBL/GenBank/DDBJ whole genome shotgun (WGS) entry which is preliminary data.</text>
</comment>
<dbReference type="PANTHER" id="PTHR32134:SF92">
    <property type="entry name" value="FNIP REPEAT-CONTAINING PROTEIN"/>
    <property type="match status" value="1"/>
</dbReference>
<name>A0A836CCA8_9STRA</name>
<proteinExistence type="predicted"/>
<organism evidence="1 2">
    <name type="scientific">Tribonema minus</name>
    <dbReference type="NCBI Taxonomy" id="303371"/>
    <lineage>
        <taxon>Eukaryota</taxon>
        <taxon>Sar</taxon>
        <taxon>Stramenopiles</taxon>
        <taxon>Ochrophyta</taxon>
        <taxon>PX clade</taxon>
        <taxon>Xanthophyceae</taxon>
        <taxon>Tribonematales</taxon>
        <taxon>Tribonemataceae</taxon>
        <taxon>Tribonema</taxon>
    </lineage>
</organism>
<dbReference type="EMBL" id="JAFCMP010000445">
    <property type="protein sequence ID" value="KAG5179828.1"/>
    <property type="molecule type" value="Genomic_DNA"/>
</dbReference>
<reference evidence="1" key="1">
    <citation type="submission" date="2021-02" db="EMBL/GenBank/DDBJ databases">
        <title>First Annotated Genome of the Yellow-green Alga Tribonema minus.</title>
        <authorList>
            <person name="Mahan K.M."/>
        </authorList>
    </citation>
    <scope>NUCLEOTIDE SEQUENCE</scope>
    <source>
        <strain evidence="1">UTEX B ZZ1240</strain>
    </source>
</reference>
<keyword evidence="2" id="KW-1185">Reference proteome</keyword>
<protein>
    <submittedName>
        <fullName evidence="1">Uncharacterized protein</fullName>
    </submittedName>
</protein>
<dbReference type="PANTHER" id="PTHR32134">
    <property type="entry name" value="FNIP REPEAT-CONTAINING PROTEIN"/>
    <property type="match status" value="1"/>
</dbReference>
<gene>
    <name evidence="1" type="ORF">JKP88DRAFT_241793</name>
</gene>
<evidence type="ECO:0000313" key="2">
    <source>
        <dbReference type="Proteomes" id="UP000664859"/>
    </source>
</evidence>
<dbReference type="Gene3D" id="3.80.10.10">
    <property type="entry name" value="Ribonuclease Inhibitor"/>
    <property type="match status" value="2"/>
</dbReference>
<dbReference type="Pfam" id="PF05725">
    <property type="entry name" value="FNIP"/>
    <property type="match status" value="2"/>
</dbReference>
<dbReference type="AlphaFoldDB" id="A0A836CCA8"/>
<sequence length="370" mass="40152">MTLIDVQSRLLVGALPAHLEAFSLTALEGVSSSGLAACLNALPTSVRRLAFSGPSDSALFSMADVKLPPQLEKLELSDVSELTVLPPSLTSIALQHCWLLPALQLPASLTSACLGWSFGEDTALPGRQARRVPALPQNLRTLELSALDPLPPVAPLPPMLAHLKVPYTTYFTRHHGDNAFQPQPLAPLPSTLKTLEITEDDIHVVELQPILARLPPHLEVLDVSQCTNFNIALGQLPPTLTALHLGSRYTHALGPLPPSLTELQFHTSLGYFPTSLFNCPLEPLPTPLRMLDLSLCDLFGFPLGPLPPALQELRLGDTFNQPLQPLPPALEVLALGNAFNQSRCSALCRRHCGHSRWGTVSMRLSSYRRP</sequence>
<dbReference type="InterPro" id="IPR051251">
    <property type="entry name" value="STK_FNIP-Repeat"/>
</dbReference>
<dbReference type="SUPFAM" id="SSF52058">
    <property type="entry name" value="L domain-like"/>
    <property type="match status" value="1"/>
</dbReference>
<accession>A0A836CCA8</accession>
<evidence type="ECO:0000313" key="1">
    <source>
        <dbReference type="EMBL" id="KAG5179828.1"/>
    </source>
</evidence>
<dbReference type="Proteomes" id="UP000664859">
    <property type="component" value="Unassembled WGS sequence"/>
</dbReference>
<dbReference type="InterPro" id="IPR008615">
    <property type="entry name" value="FNIP"/>
</dbReference>
<dbReference type="InterPro" id="IPR032675">
    <property type="entry name" value="LRR_dom_sf"/>
</dbReference>